<feature type="compositionally biased region" description="Basic and acidic residues" evidence="2">
    <location>
        <begin position="1377"/>
        <end position="1408"/>
    </location>
</feature>
<feature type="compositionally biased region" description="Acidic residues" evidence="2">
    <location>
        <begin position="1212"/>
        <end position="1227"/>
    </location>
</feature>
<dbReference type="SUPFAM" id="SSF82185">
    <property type="entry name" value="Histone H3 K4-specific methyltransferase SET7/9 N-terminal domain"/>
    <property type="match status" value="3"/>
</dbReference>
<keyword evidence="1" id="KW-0677">Repeat</keyword>
<feature type="compositionally biased region" description="Acidic residues" evidence="2">
    <location>
        <begin position="1053"/>
        <end position="1066"/>
    </location>
</feature>
<feature type="compositionally biased region" description="Basic and acidic residues" evidence="2">
    <location>
        <begin position="1088"/>
        <end position="1097"/>
    </location>
</feature>
<feature type="compositionally biased region" description="Acidic residues" evidence="2">
    <location>
        <begin position="893"/>
        <end position="909"/>
    </location>
</feature>
<dbReference type="InterPro" id="IPR003409">
    <property type="entry name" value="MORN"/>
</dbReference>
<dbReference type="InterPro" id="IPR018307">
    <property type="entry name" value="ABL9/DENND6_dom"/>
</dbReference>
<keyword evidence="5" id="KW-1185">Reference proteome</keyword>
<feature type="compositionally biased region" description="Acidic residues" evidence="2">
    <location>
        <begin position="1108"/>
        <end position="1117"/>
    </location>
</feature>
<feature type="region of interest" description="Disordered" evidence="2">
    <location>
        <begin position="1081"/>
        <end position="1498"/>
    </location>
</feature>
<feature type="compositionally biased region" description="Basic and acidic residues" evidence="2">
    <location>
        <begin position="1349"/>
        <end position="1364"/>
    </location>
</feature>
<feature type="region of interest" description="Disordered" evidence="2">
    <location>
        <begin position="766"/>
        <end position="788"/>
    </location>
</feature>
<feature type="compositionally biased region" description="Acidic residues" evidence="2">
    <location>
        <begin position="1130"/>
        <end position="1139"/>
    </location>
</feature>
<evidence type="ECO:0000256" key="2">
    <source>
        <dbReference type="SAM" id="MobiDB-lite"/>
    </source>
</evidence>
<feature type="compositionally biased region" description="Acidic residues" evidence="2">
    <location>
        <begin position="925"/>
        <end position="952"/>
    </location>
</feature>
<dbReference type="Pfam" id="PF09794">
    <property type="entry name" value="Avl9"/>
    <property type="match status" value="1"/>
</dbReference>
<dbReference type="OrthoDB" id="270720at2759"/>
<evidence type="ECO:0000256" key="1">
    <source>
        <dbReference type="ARBA" id="ARBA00022737"/>
    </source>
</evidence>
<sequence>MLEGDNCDSDPVRGPPHEPDSFRSPQEPHIEMESHPVDDLNGRTEWEPVDIDINVGNDPVFYDPVDHSSSDVLSAFDPIMPPISEETAERMALYDTDLHGPPIVGATIVKYEENLVSVDFAHPTSLLYFQQPLGLNQLHVNDVNNWTTKGKAAIHQLEACFYLVPKLALGAMKDSSLVDFVYFTLPTPSGNYLYGISFVAKFHVIRPLPENVDLDQYDGRCKQCRVIPDPERGIKGPDLPPDIALMVYHGKHRVPTYVAICVITKVPYFCYIGSRLECIAQTYFHQKCFSDHQLLLSFVEHMNSMENVEKWNYESLFFNLEWHFKPISLCLSYRALLFTIKCIMLGRKIVIYSHSAARSSTAILALLTMIPGASTLGFNSKGFGSMWHSWKKFAMPLHLFHSKNYIFPYFTVEMASLLNDVEGYVIGITDHTILKEFDSTPDFVVNLEMNNVQLMNGDLLDMYHPSLYEVQHFERLMEPEYDSEDEELVKSMVETGEAIYSTISSYLAKTPSTLLEIGGSIKRAVGNRSNTRGAIKCNESALGLLDKVYPGSVPQWLRNVTIVKGTKAKGNTKSAVKKEPGVLTPRDDVTSLPVATYTSVSSPSEESKPFTIHDMFLEMAAKGGSYHYLGYIEHIHLAQPDKDRNREIEYAINNRVNPMQEYWLKFLSDVAYICGEHRLTYHLVMDFKFDCGALIDCSQPVAGVVIKRGNTYLRGNLPEEGENDLGFLDFLLNDECSCTFSSLLSETHDSHCRLSRQLSLDDIARTRSTGTKMPEKVPPKGKPPSQAKSLMDNVLKQMKREAKAFSKTNKKLKKLKNESLQHIKSFFTFGASSKKRPETTTKEKRNSKKGRKRKAPKKRPLGTLVKNKRSDAKKSEITKPIDQDGYASADGYASEEYEDVIESSEEDSTVPDVTERNEDVGTNDTADDEEIEYPSDQDPDGESEGYPSEEDGNNEKSENEVDDSPRHNDDHYEQSEDETYQREPNDIYNQPRLSEQEHDDDYEVGTDNSGYEVEYGRDDAYEDENSQSERDDPAESERESDDRSDHSEHVSENEEDYEDVTYEAEDANQAVASQEYDNYGDYVSEAQSQHDYDRDAAFEDGTYQSEGEIQDDVEVDEATPKSDRNISMSEDGEYTDESDFITKIFQGDASDVTENDSVSESMADGNLEDDGHTQSHDDDIETYQDETIHESTDTDDGSAFVASLYVHSDTHESEDESIASGSDDGDSQEPASNTTTDLADENYETGISALFADENSLETDHQNVEKEEYDDIETYDSPELKEELYEEATEYVDATDSGDPVAYEEHGEPVEEDSPEFGETLETPQTDMGDSHIDLPSTSGEQQIAGAHSSDEPREVSPKEHQGEFADAEEFTPTHHPTADVKDAGKHFEDTTVDKEILGSHSVERAETVTDSGQPGMDASVGIPRSVNRRTSSVYTSAEEGPEGDVPYSDISIQEPTSLPPGAEGSIKPGEAVLEHDPEKGGIHSDSQPTGALENQPVIGDIPVDSQEMKDMATHPVIGDEKPRKRKPKPRKIVIRAKRADGKKRKLKKIRYIKDVPKVQETPDVAPIKKQKSHVKRCLTRQPDDEELVFEITGSLATKIMELQNNHSIDFVELWISSVSAKHFIEKHQLDTFNDPIYSSNGMTAKQKYPNGDVYIGEMAYMHREGKGTYITTDGTIYEGSWVKGKRHGHGTLVSSKYDYKYSGSWVDDRREGHGELKTKHFTYVGSFKNNTFHGNGKLVHTGKDTYEGDFENGKYNGRGRLTQKDGTIKIGCFKNNEMYGVCSIIKTDGRIYVGRFYGDLLDGSGKLIYDNYTSFEGEWARGIRDGQGVVTIKMGESDSDGVITIEGIWCNDNLEMSDVLLKFPSGYKYTGSLAICSDLNQLMYTSSYNESIYSMVEEAYLNFDNRILPHGTGIIKYCNGGTFSGDMFNGMRHGEGIMLFANGVSYNGTWAFGTVHGSAEVTFPGDTLPTALTFHYGKLVGDLDQGRVQLINECLDEVGTPGFEREFTLRNLEPFPGLLSSRSKLQD</sequence>
<feature type="compositionally biased region" description="Basic and acidic residues" evidence="2">
    <location>
        <begin position="1027"/>
        <end position="1052"/>
    </location>
</feature>
<dbReference type="Proteomes" id="UP001057455">
    <property type="component" value="Unassembled WGS sequence"/>
</dbReference>
<dbReference type="Gene3D" id="2.20.110.10">
    <property type="entry name" value="Histone H3 K4-specific methyltransferase SET7/9 N-terminal domain"/>
    <property type="match status" value="3"/>
</dbReference>
<feature type="compositionally biased region" description="Basic residues" evidence="2">
    <location>
        <begin position="845"/>
        <end position="860"/>
    </location>
</feature>
<feature type="compositionally biased region" description="Basic and acidic residues" evidence="2">
    <location>
        <begin position="15"/>
        <end position="43"/>
    </location>
</feature>
<dbReference type="Pfam" id="PF02493">
    <property type="entry name" value="MORN"/>
    <property type="match status" value="7"/>
</dbReference>
<protein>
    <submittedName>
        <fullName evidence="4">MORN repeat-containing protein, putative</fullName>
    </submittedName>
</protein>
<feature type="domain" description="AVL9/DENND6" evidence="3">
    <location>
        <begin position="259"/>
        <end position="484"/>
    </location>
</feature>
<evidence type="ECO:0000259" key="3">
    <source>
        <dbReference type="Pfam" id="PF09794"/>
    </source>
</evidence>
<feature type="compositionally biased region" description="Basic and acidic residues" evidence="2">
    <location>
        <begin position="868"/>
        <end position="882"/>
    </location>
</feature>
<dbReference type="EMBL" id="BLIY01000007">
    <property type="protein sequence ID" value="GFE53680.1"/>
    <property type="molecule type" value="Genomic_DNA"/>
</dbReference>
<comment type="caution">
    <text evidence="4">The sequence shown here is derived from an EMBL/GenBank/DDBJ whole genome shotgun (WGS) entry which is preliminary data.</text>
</comment>
<dbReference type="PANTHER" id="PTHR43215:SF14">
    <property type="entry name" value="RADIAL SPOKE HEAD 1 HOMOLOG"/>
    <property type="match status" value="1"/>
</dbReference>
<dbReference type="PANTHER" id="PTHR43215">
    <property type="entry name" value="RADIAL SPOKE HEAD 1 HOMOLOG"/>
    <property type="match status" value="1"/>
</dbReference>
<feature type="region of interest" description="Disordered" evidence="2">
    <location>
        <begin position="1"/>
        <end position="43"/>
    </location>
</feature>
<name>A0A9W5T961_BABOV</name>
<reference evidence="4" key="1">
    <citation type="submission" date="2019-12" db="EMBL/GenBank/DDBJ databases">
        <title>Genome sequence of Babesia ovis.</title>
        <authorList>
            <person name="Yamagishi J."/>
            <person name="Sevinc F."/>
            <person name="Xuan X."/>
        </authorList>
    </citation>
    <scope>NUCLEOTIDE SEQUENCE</scope>
    <source>
        <strain evidence="4">Selcuk</strain>
    </source>
</reference>
<feature type="compositionally biased region" description="Basic and acidic residues" evidence="2">
    <location>
        <begin position="835"/>
        <end position="844"/>
    </location>
</feature>
<dbReference type="InterPro" id="IPR043153">
    <property type="entry name" value="DENN_C"/>
</dbReference>
<gene>
    <name evidence="4" type="ORF">BaOVIS_010840</name>
</gene>
<feature type="region of interest" description="Disordered" evidence="2">
    <location>
        <begin position="831"/>
        <end position="1067"/>
    </location>
</feature>
<dbReference type="SMART" id="SM00698">
    <property type="entry name" value="MORN"/>
    <property type="match status" value="8"/>
</dbReference>
<feature type="compositionally biased region" description="Basic and acidic residues" evidence="2">
    <location>
        <begin position="953"/>
        <end position="985"/>
    </location>
</feature>
<dbReference type="Gene3D" id="3.40.50.11500">
    <property type="match status" value="1"/>
</dbReference>
<feature type="compositionally biased region" description="Acidic residues" evidence="2">
    <location>
        <begin position="1267"/>
        <end position="1276"/>
    </location>
</feature>
<feature type="compositionally biased region" description="Basic and acidic residues" evidence="2">
    <location>
        <begin position="1473"/>
        <end position="1483"/>
    </location>
</feature>
<evidence type="ECO:0000313" key="4">
    <source>
        <dbReference type="EMBL" id="GFE53680.1"/>
    </source>
</evidence>
<organism evidence="4 5">
    <name type="scientific">Babesia ovis</name>
    <dbReference type="NCBI Taxonomy" id="5869"/>
    <lineage>
        <taxon>Eukaryota</taxon>
        <taxon>Sar</taxon>
        <taxon>Alveolata</taxon>
        <taxon>Apicomplexa</taxon>
        <taxon>Aconoidasida</taxon>
        <taxon>Piroplasmida</taxon>
        <taxon>Babesiidae</taxon>
        <taxon>Babesia</taxon>
    </lineage>
</organism>
<evidence type="ECO:0000313" key="5">
    <source>
        <dbReference type="Proteomes" id="UP001057455"/>
    </source>
</evidence>
<accession>A0A9W5T961</accession>
<proteinExistence type="predicted"/>